<dbReference type="Gene3D" id="2.60.120.260">
    <property type="entry name" value="Galactose-binding domain-like"/>
    <property type="match status" value="1"/>
</dbReference>
<feature type="transmembrane region" description="Helical" evidence="2">
    <location>
        <begin position="327"/>
        <end position="349"/>
    </location>
</feature>
<dbReference type="GeneID" id="72000179"/>
<accession>A0ABQ8KJ22</accession>
<evidence type="ECO:0000313" key="4">
    <source>
        <dbReference type="Proteomes" id="UP000814176"/>
    </source>
</evidence>
<protein>
    <recommendedName>
        <fullName evidence="5">Transmembrane protein</fullName>
    </recommendedName>
</protein>
<dbReference type="RefSeq" id="XP_047780048.1">
    <property type="nucleotide sequence ID" value="XM_047919447.1"/>
</dbReference>
<proteinExistence type="predicted"/>
<evidence type="ECO:0000256" key="2">
    <source>
        <dbReference type="SAM" id="Phobius"/>
    </source>
</evidence>
<keyword evidence="2" id="KW-0812">Transmembrane</keyword>
<evidence type="ECO:0000313" key="3">
    <source>
        <dbReference type="EMBL" id="KAH9838010.1"/>
    </source>
</evidence>
<feature type="compositionally biased region" description="Low complexity" evidence="1">
    <location>
        <begin position="294"/>
        <end position="319"/>
    </location>
</feature>
<evidence type="ECO:0000256" key="1">
    <source>
        <dbReference type="SAM" id="MobiDB-lite"/>
    </source>
</evidence>
<keyword evidence="4" id="KW-1185">Reference proteome</keyword>
<organism evidence="3 4">
    <name type="scientific">Rhodofomes roseus</name>
    <dbReference type="NCBI Taxonomy" id="34475"/>
    <lineage>
        <taxon>Eukaryota</taxon>
        <taxon>Fungi</taxon>
        <taxon>Dikarya</taxon>
        <taxon>Basidiomycota</taxon>
        <taxon>Agaricomycotina</taxon>
        <taxon>Agaricomycetes</taxon>
        <taxon>Polyporales</taxon>
        <taxon>Rhodofomes</taxon>
    </lineage>
</organism>
<dbReference type="Proteomes" id="UP000814176">
    <property type="component" value="Unassembled WGS sequence"/>
</dbReference>
<sequence>MLYQPYNISFDDKSPLLWYTPLRGIDNNGSSFCGTSRPEYDCWYAINTTGRASSYTTSVLGATVSLQWTGTAVWLYGEANATYQIGRTWNGSTILGEGTGTGGGVLYAESGVSYGVHTVVLTVLEGPVTIIGATITVGMGEPGSTIKATNVSSIIEDIPAINPFFTVNSNDSWQGDLAFGPNGELETIILTATQGDSVTFVVNSSVTFAVYGANDPSQGTYLVDIDPPVPNNPNTSTAYQLNATAPWVVIEEIRYVATGLNRTQNYSVTLTNAESGREFNVGRVILFDAISPASSSSALPSQTMTSSSSSNAGGPAATSHDLRRGTVAGIVVSVGTIAGALLIAIFLFARFRARGIYTHGTAPNLVEPKLGEQATSRTGEEPQDTEPQSDAPAMVVHPYTKTYATSGKSVPVETEDPSSQVAESSRRRPTEMPSSSAPGLENHDSSSPPVIPAVASSPSLLLPTHDEDAGPVPDLLPPMYNPDWSIAEELDTPDED</sequence>
<name>A0ABQ8KJ22_9APHY</name>
<keyword evidence="2" id="KW-0472">Membrane</keyword>
<dbReference type="EMBL" id="JADCUA010000008">
    <property type="protein sequence ID" value="KAH9838010.1"/>
    <property type="molecule type" value="Genomic_DNA"/>
</dbReference>
<evidence type="ECO:0008006" key="5">
    <source>
        <dbReference type="Google" id="ProtNLM"/>
    </source>
</evidence>
<feature type="region of interest" description="Disordered" evidence="1">
    <location>
        <begin position="294"/>
        <end position="320"/>
    </location>
</feature>
<feature type="compositionally biased region" description="Acidic residues" evidence="1">
    <location>
        <begin position="486"/>
        <end position="496"/>
    </location>
</feature>
<comment type="caution">
    <text evidence="3">The sequence shown here is derived from an EMBL/GenBank/DDBJ whole genome shotgun (WGS) entry which is preliminary data.</text>
</comment>
<feature type="compositionally biased region" description="Low complexity" evidence="1">
    <location>
        <begin position="445"/>
        <end position="459"/>
    </location>
</feature>
<gene>
    <name evidence="3" type="ORF">C8Q71DRAFT_572658</name>
</gene>
<keyword evidence="2" id="KW-1133">Transmembrane helix</keyword>
<feature type="region of interest" description="Disordered" evidence="1">
    <location>
        <begin position="361"/>
        <end position="496"/>
    </location>
</feature>
<reference evidence="3 4" key="1">
    <citation type="journal article" date="2021" name="Environ. Microbiol.">
        <title>Gene family expansions and transcriptome signatures uncover fungal adaptations to wood decay.</title>
        <authorList>
            <person name="Hage H."/>
            <person name="Miyauchi S."/>
            <person name="Viragh M."/>
            <person name="Drula E."/>
            <person name="Min B."/>
            <person name="Chaduli D."/>
            <person name="Navarro D."/>
            <person name="Favel A."/>
            <person name="Norest M."/>
            <person name="Lesage-Meessen L."/>
            <person name="Balint B."/>
            <person name="Merenyi Z."/>
            <person name="de Eugenio L."/>
            <person name="Morin E."/>
            <person name="Martinez A.T."/>
            <person name="Baldrian P."/>
            <person name="Stursova M."/>
            <person name="Martinez M.J."/>
            <person name="Novotny C."/>
            <person name="Magnuson J.K."/>
            <person name="Spatafora J.W."/>
            <person name="Maurice S."/>
            <person name="Pangilinan J."/>
            <person name="Andreopoulos W."/>
            <person name="LaButti K."/>
            <person name="Hundley H."/>
            <person name="Na H."/>
            <person name="Kuo A."/>
            <person name="Barry K."/>
            <person name="Lipzen A."/>
            <person name="Henrissat B."/>
            <person name="Riley R."/>
            <person name="Ahrendt S."/>
            <person name="Nagy L.G."/>
            <person name="Grigoriev I.V."/>
            <person name="Martin F."/>
            <person name="Rosso M.N."/>
        </authorList>
    </citation>
    <scope>NUCLEOTIDE SEQUENCE [LARGE SCALE GENOMIC DNA]</scope>
    <source>
        <strain evidence="3 4">CIRM-BRFM 1785</strain>
    </source>
</reference>